<proteinExistence type="predicted"/>
<reference evidence="1 2" key="1">
    <citation type="submission" date="2018-12" db="EMBL/GenBank/DDBJ databases">
        <authorList>
            <person name="Yang Y."/>
        </authorList>
    </citation>
    <scope>NUCLEOTIDE SEQUENCE [LARGE SCALE GENOMIC DNA]</scope>
    <source>
        <strain evidence="1 2">GSF71</strain>
    </source>
</reference>
<name>A0A3S1CE92_9PROT</name>
<evidence type="ECO:0000313" key="1">
    <source>
        <dbReference type="EMBL" id="RUQ65952.1"/>
    </source>
</evidence>
<dbReference type="OrthoDB" id="7306057at2"/>
<comment type="caution">
    <text evidence="1">The sequence shown here is derived from an EMBL/GenBank/DDBJ whole genome shotgun (WGS) entry which is preliminary data.</text>
</comment>
<sequence length="121" mass="12656">MTDSITREEFDALREAVMTMSNAVKDIANTGRRSHESLSDALDETRDSLQGQIVALTAVSAALAALSMAAGVPSDTVRTIVGNVAGALPNAESPDIQAIIRTALSFIPDEPPAEEGGPRNH</sequence>
<accession>A0A3S1CE92</accession>
<gene>
    <name evidence="1" type="ORF">EJ913_24190</name>
</gene>
<dbReference type="AlphaFoldDB" id="A0A3S1CE92"/>
<organism evidence="1 2">
    <name type="scientific">Azospirillum doebereinerae</name>
    <dbReference type="NCBI Taxonomy" id="92933"/>
    <lineage>
        <taxon>Bacteria</taxon>
        <taxon>Pseudomonadati</taxon>
        <taxon>Pseudomonadota</taxon>
        <taxon>Alphaproteobacteria</taxon>
        <taxon>Rhodospirillales</taxon>
        <taxon>Azospirillaceae</taxon>
        <taxon>Azospirillum</taxon>
    </lineage>
</organism>
<evidence type="ECO:0000313" key="2">
    <source>
        <dbReference type="Proteomes" id="UP000280346"/>
    </source>
</evidence>
<protein>
    <submittedName>
        <fullName evidence="1">Uncharacterized protein</fullName>
    </submittedName>
</protein>
<keyword evidence="2" id="KW-1185">Reference proteome</keyword>
<dbReference type="RefSeq" id="WP_127002745.1">
    <property type="nucleotide sequence ID" value="NZ_CP173191.1"/>
</dbReference>
<dbReference type="Proteomes" id="UP000280346">
    <property type="component" value="Unassembled WGS sequence"/>
</dbReference>
<dbReference type="EMBL" id="RZIJ01000024">
    <property type="protein sequence ID" value="RUQ65952.1"/>
    <property type="molecule type" value="Genomic_DNA"/>
</dbReference>